<keyword evidence="6" id="KW-0072">Autophagy</keyword>
<keyword evidence="13" id="KW-1185">Reference proteome</keyword>
<dbReference type="PROSITE" id="PS00108">
    <property type="entry name" value="PROTEIN_KINASE_ST"/>
    <property type="match status" value="1"/>
</dbReference>
<feature type="compositionally biased region" description="Low complexity" evidence="9">
    <location>
        <begin position="694"/>
        <end position="716"/>
    </location>
</feature>
<evidence type="ECO:0000256" key="8">
    <source>
        <dbReference type="PROSITE-ProRule" id="PRU10141"/>
    </source>
</evidence>
<keyword evidence="3" id="KW-0813">Transport</keyword>
<accession>A0ABR3ZCP2</accession>
<comment type="caution">
    <text evidence="12">The sequence shown here is derived from an EMBL/GenBank/DDBJ whole genome shotgun (WGS) entry which is preliminary data.</text>
</comment>
<sequence>MDSELSSQLTQPGTQNVLDPRRITGTQTAGLSDDAISDIICILQPSSHSALAEVQELVNRDSPLAIATLQDMVADPRFTDARSGHATNFDLMLPPSDSAAIILELSSPMKNPNLGFVFGRNDARCDVCFTNDPKRRLSNSHFRIYVNEYDVVMLEDISTNGTIVAGDLLKSKVGNPDRVRRMLTPGCHIKILMHEKNLDLVFSVRIPQRDGSAQAQYLKKVKAFRNANIMPPPARNIFGGQNPQNPHNKANAAAPAQKWQLTAVPAAKGSSDLEPWDGAGQYNRMEFIGKGAFAMVYKVTDKFNGTPYAAKELDKRRFIKNGVLDGKVENEMKIMRKVRHQNIVQYINHFDWHNRLLIIVMEFVQGGDLGKYVHEVGPLPEAIGQEMSRQMLSALDYLHEKNITHRDVKPDNILISSTVPFTIKLTDFGLSKMVDNDQTFLRTFCGTLLYCAPEVYSEFVEYDLDGRRHPQNRALNRRPGQRYGHAVDIWSLAGVIFYVLTGGPPFPAANGISHTELLHQIMTRPFDVRPLLIRQISQAGIYFLQSMLQPRPENRATIPQLFSTPWLASPESIAPGPLQQISSFSSDEVSEDEFDLDASGEISRPKMPPPSKIENESEYEDVEMTGSFLNEIVNHKKLSSDAEQQRRQQENTTFGPTSVNGHFQTHKNNAHLDESGVLPNLNRPRIYSRDSVFDSINSNSNNQNQNHNHDNTITQHSANKQNGASPIEQQPLQKEHKTQCHDSANILSEAQSADQVLSLVEGVATQSLNSHDQNNISSNGHDLSVSLFSDFNVSKRKPDFSSSDEFVGHKSKLPPFKKARSDMPRIDLVPSAPLVAIPPDEEEECRLLSCIPSVNRLESGRQIDMPVHKSRFWDKDRATYHLQYPEMTQLQMTAFKQAAADRGEVFEPGQTPLWDLAMKYFPPTDWGQVVDNEDPDLTPDGNTHRPSALAQDYMSSGIDLAQSPAIEEAQMLALFESTLDSTISDIHIKVQDSVLTWGRSPENLVQYPTAAETRIPKTAFRLLLWAPNYDASRDRAQNLPWLAERKSLVNEQDYRFYISTKATRGILINNALLQSHNHTSFSSESRYWSQLRNGDELTLWGSGNQASTKVKVVFRCFWGGSMADRADGQAPDLVDTATARKLDETALRTEKRRLDSRFYDSCEAEANCDYDRRVKYIQRERNRSADFEEVRRRAIDWVTAHDTQKSKNVGANVTALASKEMERMQTV</sequence>
<dbReference type="SUPFAM" id="SSF49879">
    <property type="entry name" value="SMAD/FHA domain"/>
    <property type="match status" value="1"/>
</dbReference>
<comment type="similarity">
    <text evidence="2">Belongs to the protein kinase superfamily. CAMK Ser/Thr protein kinase family. CHEK2 subfamily.</text>
</comment>
<reference evidence="12 13" key="1">
    <citation type="journal article" date="2024" name="IMA Fungus">
        <title>IMA Genome - F19 : A genome assembly and annotation guide to empower mycologists, including annotated draft genome sequences of Ceratocystis pirilliformis, Diaporthe australafricana, Fusarium ophioides, Paecilomyces lecythidis, and Sporothrix stenoceras.</title>
        <authorList>
            <person name="Aylward J."/>
            <person name="Wilson A.M."/>
            <person name="Visagie C.M."/>
            <person name="Spraker J."/>
            <person name="Barnes I."/>
            <person name="Buitendag C."/>
            <person name="Ceriani C."/>
            <person name="Del Mar Angel L."/>
            <person name="du Plessis D."/>
            <person name="Fuchs T."/>
            <person name="Gasser K."/>
            <person name="Kramer D."/>
            <person name="Li W."/>
            <person name="Munsamy K."/>
            <person name="Piso A."/>
            <person name="Price J.L."/>
            <person name="Sonnekus B."/>
            <person name="Thomas C."/>
            <person name="van der Nest A."/>
            <person name="van Dijk A."/>
            <person name="van Heerden A."/>
            <person name="van Vuuren N."/>
            <person name="Yilmaz N."/>
            <person name="Duong T.A."/>
            <person name="van der Merwe N.A."/>
            <person name="Wingfield M.J."/>
            <person name="Wingfield B.D."/>
        </authorList>
    </citation>
    <scope>NUCLEOTIDE SEQUENCE [LARGE SCALE GENOMIC DNA]</scope>
    <source>
        <strain evidence="12 13">CMW 12675</strain>
    </source>
</reference>
<evidence type="ECO:0000256" key="7">
    <source>
        <dbReference type="ARBA" id="ARBA00030237"/>
    </source>
</evidence>
<feature type="binding site" evidence="8">
    <location>
        <position position="311"/>
    </location>
    <ligand>
        <name>ATP</name>
        <dbReference type="ChEBI" id="CHEBI:30616"/>
    </ligand>
</feature>
<evidence type="ECO:0000256" key="9">
    <source>
        <dbReference type="SAM" id="MobiDB-lite"/>
    </source>
</evidence>
<dbReference type="Pfam" id="PF00069">
    <property type="entry name" value="Pkinase"/>
    <property type="match status" value="1"/>
</dbReference>
<name>A0ABR3ZCP2_9PEZI</name>
<proteinExistence type="inferred from homology"/>
<feature type="region of interest" description="Disordered" evidence="9">
    <location>
        <begin position="1"/>
        <end position="20"/>
    </location>
</feature>
<dbReference type="PROSITE" id="PS50011">
    <property type="entry name" value="PROTEIN_KINASE_DOM"/>
    <property type="match status" value="1"/>
</dbReference>
<dbReference type="SMART" id="SM00220">
    <property type="entry name" value="S_TKc"/>
    <property type="match status" value="1"/>
</dbReference>
<evidence type="ECO:0000256" key="2">
    <source>
        <dbReference type="ARBA" id="ARBA00005575"/>
    </source>
</evidence>
<gene>
    <name evidence="12" type="primary">RAD53</name>
    <name evidence="12" type="ORF">Cpir12675_002064</name>
</gene>
<feature type="compositionally biased region" description="Polar residues" evidence="9">
    <location>
        <begin position="1"/>
        <end position="17"/>
    </location>
</feature>
<dbReference type="InterPro" id="IPR011009">
    <property type="entry name" value="Kinase-like_dom_sf"/>
</dbReference>
<feature type="domain" description="FHA" evidence="10">
    <location>
        <begin position="116"/>
        <end position="169"/>
    </location>
</feature>
<feature type="compositionally biased region" description="Acidic residues" evidence="9">
    <location>
        <begin position="588"/>
        <end position="598"/>
    </location>
</feature>
<dbReference type="PROSITE" id="PS50006">
    <property type="entry name" value="FHA_DOMAIN"/>
    <property type="match status" value="1"/>
</dbReference>
<feature type="compositionally biased region" description="Basic and acidic residues" evidence="9">
    <location>
        <begin position="638"/>
        <end position="649"/>
    </location>
</feature>
<dbReference type="InterPro" id="IPR008271">
    <property type="entry name" value="Ser/Thr_kinase_AS"/>
</dbReference>
<evidence type="ECO:0000256" key="4">
    <source>
        <dbReference type="ARBA" id="ARBA00022741"/>
    </source>
</evidence>
<dbReference type="InterPro" id="IPR017441">
    <property type="entry name" value="Protein_kinase_ATP_BS"/>
</dbReference>
<feature type="region of interest" description="Disordered" evidence="9">
    <location>
        <begin position="693"/>
        <end position="739"/>
    </location>
</feature>
<dbReference type="InterPro" id="IPR000719">
    <property type="entry name" value="Prot_kinase_dom"/>
</dbReference>
<feature type="region of interest" description="Disordered" evidence="9">
    <location>
        <begin position="637"/>
        <end position="665"/>
    </location>
</feature>
<dbReference type="GO" id="GO:0004674">
    <property type="term" value="F:protein serine/threonine kinase activity"/>
    <property type="evidence" value="ECO:0007669"/>
    <property type="project" value="UniProtKB-EC"/>
</dbReference>
<evidence type="ECO:0000256" key="5">
    <source>
        <dbReference type="ARBA" id="ARBA00022840"/>
    </source>
</evidence>
<keyword evidence="12" id="KW-0808">Transferase</keyword>
<keyword evidence="5 8" id="KW-0067">ATP-binding</keyword>
<dbReference type="Pfam" id="PF00498">
    <property type="entry name" value="FHA"/>
    <property type="match status" value="1"/>
</dbReference>
<dbReference type="InterPro" id="IPR000253">
    <property type="entry name" value="FHA_dom"/>
</dbReference>
<evidence type="ECO:0000313" key="12">
    <source>
        <dbReference type="EMBL" id="KAL1898115.1"/>
    </source>
</evidence>
<dbReference type="SUPFAM" id="SSF56112">
    <property type="entry name" value="Protein kinase-like (PK-like)"/>
    <property type="match status" value="1"/>
</dbReference>
<keyword evidence="4 8" id="KW-0547">Nucleotide-binding</keyword>
<dbReference type="InterPro" id="IPR045269">
    <property type="entry name" value="Atg1-like"/>
</dbReference>
<keyword evidence="12" id="KW-0418">Kinase</keyword>
<comment type="subcellular location">
    <subcellularLocation>
        <location evidence="1">Preautophagosomal structure membrane</location>
        <topology evidence="1">Peripheral membrane protein</topology>
    </subcellularLocation>
</comment>
<dbReference type="PROSITE" id="PS00107">
    <property type="entry name" value="PROTEIN_KINASE_ATP"/>
    <property type="match status" value="1"/>
</dbReference>
<feature type="domain" description="Protein kinase" evidence="11">
    <location>
        <begin position="282"/>
        <end position="567"/>
    </location>
</feature>
<feature type="compositionally biased region" description="Polar residues" evidence="9">
    <location>
        <begin position="650"/>
        <end position="663"/>
    </location>
</feature>
<dbReference type="InterPro" id="IPR008984">
    <property type="entry name" value="SMAD_FHA_dom_sf"/>
</dbReference>
<feature type="compositionally biased region" description="Polar residues" evidence="9">
    <location>
        <begin position="717"/>
        <end position="732"/>
    </location>
</feature>
<evidence type="ECO:0000256" key="1">
    <source>
        <dbReference type="ARBA" id="ARBA00004623"/>
    </source>
</evidence>
<evidence type="ECO:0000256" key="6">
    <source>
        <dbReference type="ARBA" id="ARBA00023006"/>
    </source>
</evidence>
<organism evidence="12 13">
    <name type="scientific">Ceratocystis pirilliformis</name>
    <dbReference type="NCBI Taxonomy" id="259994"/>
    <lineage>
        <taxon>Eukaryota</taxon>
        <taxon>Fungi</taxon>
        <taxon>Dikarya</taxon>
        <taxon>Ascomycota</taxon>
        <taxon>Pezizomycotina</taxon>
        <taxon>Sordariomycetes</taxon>
        <taxon>Hypocreomycetidae</taxon>
        <taxon>Microascales</taxon>
        <taxon>Ceratocystidaceae</taxon>
        <taxon>Ceratocystis</taxon>
    </lineage>
</organism>
<dbReference type="EMBL" id="JAWDJO010000036">
    <property type="protein sequence ID" value="KAL1898115.1"/>
    <property type="molecule type" value="Genomic_DNA"/>
</dbReference>
<dbReference type="Gene3D" id="2.60.200.20">
    <property type="match status" value="1"/>
</dbReference>
<evidence type="ECO:0000259" key="11">
    <source>
        <dbReference type="PROSITE" id="PS50011"/>
    </source>
</evidence>
<dbReference type="Gene3D" id="1.10.510.10">
    <property type="entry name" value="Transferase(Phosphotransferase) domain 1"/>
    <property type="match status" value="1"/>
</dbReference>
<evidence type="ECO:0000259" key="10">
    <source>
        <dbReference type="PROSITE" id="PS50006"/>
    </source>
</evidence>
<dbReference type="Proteomes" id="UP001583280">
    <property type="component" value="Unassembled WGS sequence"/>
</dbReference>
<dbReference type="PANTHER" id="PTHR24348">
    <property type="entry name" value="SERINE/THREONINE-PROTEIN KINASE UNC-51-RELATED"/>
    <property type="match status" value="1"/>
</dbReference>
<evidence type="ECO:0000313" key="13">
    <source>
        <dbReference type="Proteomes" id="UP001583280"/>
    </source>
</evidence>
<evidence type="ECO:0000256" key="3">
    <source>
        <dbReference type="ARBA" id="ARBA00022448"/>
    </source>
</evidence>
<feature type="region of interest" description="Disordered" evidence="9">
    <location>
        <begin position="585"/>
        <end position="620"/>
    </location>
</feature>
<protein>
    <recommendedName>
        <fullName evidence="7">Autophagy-related protein 1</fullName>
    </recommendedName>
</protein>